<dbReference type="PANTHER" id="PTHR14332:SF3">
    <property type="entry name" value="DISRUPTED IN SCHIZOPHRENIA 1 PROTEIN"/>
    <property type="match status" value="1"/>
</dbReference>
<reference evidence="3" key="1">
    <citation type="thesis" date="2021" institute="BYU ScholarsArchive" country="Provo, UT, USA">
        <title>Applications of and Algorithms for Genome Assembly and Genomic Analyses with an Emphasis on Marine Teleosts.</title>
        <authorList>
            <person name="Pickett B.D."/>
        </authorList>
    </citation>
    <scope>NUCLEOTIDE SEQUENCE</scope>
    <source>
        <strain evidence="3">HI-2016</strain>
    </source>
</reference>
<dbReference type="GO" id="GO:0045111">
    <property type="term" value="C:intermediate filament cytoskeleton"/>
    <property type="evidence" value="ECO:0007669"/>
    <property type="project" value="TreeGrafter"/>
</dbReference>
<dbReference type="OrthoDB" id="9836442at2759"/>
<dbReference type="PANTHER" id="PTHR14332">
    <property type="entry name" value="DISRUPTED IN SCHIZOPHRENIA 1 PROTEIN"/>
    <property type="match status" value="1"/>
</dbReference>
<dbReference type="Proteomes" id="UP000824540">
    <property type="component" value="Unassembled WGS sequence"/>
</dbReference>
<dbReference type="GO" id="GO:0001764">
    <property type="term" value="P:neuron migration"/>
    <property type="evidence" value="ECO:0007669"/>
    <property type="project" value="TreeGrafter"/>
</dbReference>
<feature type="compositionally biased region" description="Acidic residues" evidence="2">
    <location>
        <begin position="792"/>
        <end position="818"/>
    </location>
</feature>
<feature type="coiled-coil region" evidence="1">
    <location>
        <begin position="411"/>
        <end position="452"/>
    </location>
</feature>
<comment type="caution">
    <text evidence="3">The sequence shown here is derived from an EMBL/GenBank/DDBJ whole genome shotgun (WGS) entry which is preliminary data.</text>
</comment>
<dbReference type="GO" id="GO:0005815">
    <property type="term" value="C:microtubule organizing center"/>
    <property type="evidence" value="ECO:0007669"/>
    <property type="project" value="TreeGrafter"/>
</dbReference>
<evidence type="ECO:0000313" key="4">
    <source>
        <dbReference type="Proteomes" id="UP000824540"/>
    </source>
</evidence>
<evidence type="ECO:0000256" key="2">
    <source>
        <dbReference type="SAM" id="MobiDB-lite"/>
    </source>
</evidence>
<feature type="compositionally biased region" description="Polar residues" evidence="2">
    <location>
        <begin position="114"/>
        <end position="129"/>
    </location>
</feature>
<evidence type="ECO:0000256" key="1">
    <source>
        <dbReference type="SAM" id="Coils"/>
    </source>
</evidence>
<feature type="region of interest" description="Disordered" evidence="2">
    <location>
        <begin position="786"/>
        <end position="825"/>
    </location>
</feature>
<feature type="coiled-coil region" evidence="1">
    <location>
        <begin position="299"/>
        <end position="349"/>
    </location>
</feature>
<gene>
    <name evidence="3" type="ORF">JZ751_010993</name>
</gene>
<evidence type="ECO:0000313" key="3">
    <source>
        <dbReference type="EMBL" id="KAG9344324.1"/>
    </source>
</evidence>
<dbReference type="GO" id="GO:0060271">
    <property type="term" value="P:cilium assembly"/>
    <property type="evidence" value="ECO:0007669"/>
    <property type="project" value="TreeGrafter"/>
</dbReference>
<proteinExistence type="predicted"/>
<organism evidence="3 4">
    <name type="scientific">Albula glossodonta</name>
    <name type="common">roundjaw bonefish</name>
    <dbReference type="NCBI Taxonomy" id="121402"/>
    <lineage>
        <taxon>Eukaryota</taxon>
        <taxon>Metazoa</taxon>
        <taxon>Chordata</taxon>
        <taxon>Craniata</taxon>
        <taxon>Vertebrata</taxon>
        <taxon>Euteleostomi</taxon>
        <taxon>Actinopterygii</taxon>
        <taxon>Neopterygii</taxon>
        <taxon>Teleostei</taxon>
        <taxon>Albuliformes</taxon>
        <taxon>Albulidae</taxon>
        <taxon>Albula</taxon>
    </lineage>
</organism>
<keyword evidence="1" id="KW-0175">Coiled coil</keyword>
<feature type="coiled-coil region" evidence="1">
    <location>
        <begin position="555"/>
        <end position="617"/>
    </location>
</feature>
<sequence length="825" mass="92075">MFVGMVRMESQARSTSNMDSRSIQLPLDMGTIQADGPVVVPGVISAGGSHKKLGRRPGYMRAEREGERLHLTSAKCSESVCHSGPPEPDLTCTVTDLQGSQQQTLQCRERSNHCQRTPSTPHKQTSTPSHLDLPRLQSSVGCDQPSRACGADSSGSTVRDQFTSSFSFIQLSLSTDNTADSIINQPSPCALSQAATCPHPQSGTGPALSDKSVTVVTSKSLDPAGVQWGSREGDSDPMVTSELKDLLPDSDSCSLSLDSSDSASASSLTSGYESITPCGDGWDTLLKRYEGILQDCLHSNRTNAQIEGMMLKLQRLQQKAVLEDDYDTAERFGQKLEELQREKSSLKMGLPSRHPAVSRFLERLRAGVHTALHEATGNNCREQQEVVQVTPLGGEHSKGPRKRRDRLLQEKGLIQEEMQKLHSRLQVLQERNQQLEQELLQEEELEKLEQLEDVEGPVLRSYTSAQLQELSRVLDDLVTSEHRAQICAHPPPLILRLKKQEEALSTCIKETTAKVVMSQRLGGSLRRKISASETQLLALHEAKLAAISGSDFSSAKELKAEMKALYSERDRLEGLVKRLQALSSGNSQELARMKEEHRQLRHDLEHKQTQFEKTQRENTVKYVELLEDRLHSCGNSVVERVWEADLEACHLLLRGLQLRAPTCCGPDNEEATTTPEPCPQPHPKQEQDCAMLTALGGRWCPEADLQNSEFTKKLEEFLFCMEDNHPEDPCVEDLEAMEVTEQCEMISHRLESLEEQLQTAILDRNHALAQSLQKEVQEMKAALQAMLKQLEEAQEPPQDQEEEENEEECGDEEDEDQYFSDSWTI</sequence>
<name>A0A8T2NW20_9TELE</name>
<dbReference type="EMBL" id="JAFBMS010000020">
    <property type="protein sequence ID" value="KAG9344324.1"/>
    <property type="molecule type" value="Genomic_DNA"/>
</dbReference>
<keyword evidence="4" id="KW-1185">Reference proteome</keyword>
<feature type="region of interest" description="Disordered" evidence="2">
    <location>
        <begin position="109"/>
        <end position="157"/>
    </location>
</feature>
<accession>A0A8T2NW20</accession>
<evidence type="ECO:0008006" key="5">
    <source>
        <dbReference type="Google" id="ProtNLM"/>
    </source>
</evidence>
<protein>
    <recommendedName>
        <fullName evidence="5">Disrupted in schizophrenia 1 protein</fullName>
    </recommendedName>
</protein>
<dbReference type="InterPro" id="IPR026081">
    <property type="entry name" value="DISC1"/>
</dbReference>
<dbReference type="GO" id="GO:0005874">
    <property type="term" value="C:microtubule"/>
    <property type="evidence" value="ECO:0007669"/>
    <property type="project" value="TreeGrafter"/>
</dbReference>
<dbReference type="AlphaFoldDB" id="A0A8T2NW20"/>